<reference evidence="1 2" key="1">
    <citation type="journal article" date="2020" name="Mol. Biol. Evol.">
        <title>Distinct Expression and Methylation Patterns for Genes with Different Fates following a Single Whole-Genome Duplication in Flowering Plants.</title>
        <authorList>
            <person name="Shi T."/>
            <person name="Rahmani R.S."/>
            <person name="Gugger P.F."/>
            <person name="Wang M."/>
            <person name="Li H."/>
            <person name="Zhang Y."/>
            <person name="Li Z."/>
            <person name="Wang Q."/>
            <person name="Van de Peer Y."/>
            <person name="Marchal K."/>
            <person name="Chen J."/>
        </authorList>
    </citation>
    <scope>NUCLEOTIDE SEQUENCE [LARGE SCALE GENOMIC DNA]</scope>
    <source>
        <tissue evidence="1">Leaf</tissue>
    </source>
</reference>
<protein>
    <submittedName>
        <fullName evidence="1">Uncharacterized protein</fullName>
    </submittedName>
</protein>
<comment type="caution">
    <text evidence="1">The sequence shown here is derived from an EMBL/GenBank/DDBJ whole genome shotgun (WGS) entry which is preliminary data.</text>
</comment>
<dbReference type="Proteomes" id="UP000607653">
    <property type="component" value="Unassembled WGS sequence"/>
</dbReference>
<name>A0A822XTA2_NELNU</name>
<evidence type="ECO:0000313" key="2">
    <source>
        <dbReference type="Proteomes" id="UP000607653"/>
    </source>
</evidence>
<dbReference type="AlphaFoldDB" id="A0A822XTA2"/>
<proteinExistence type="predicted"/>
<keyword evidence="2" id="KW-1185">Reference proteome</keyword>
<evidence type="ECO:0000313" key="1">
    <source>
        <dbReference type="EMBL" id="DAD24844.1"/>
    </source>
</evidence>
<sequence length="125" mass="13182">MIWLIVEVLIRDVQESTSSNPVSILSSDYFSLSRVGAIVGSGVVSLSVAEVIFEADLSVVVGVVTDVVSSDSFDCGHEGVPIVEVSSNHVNSESGVGDSFQEAKGKDKSELFFEVVVGRIGFELG</sequence>
<organism evidence="1 2">
    <name type="scientific">Nelumbo nucifera</name>
    <name type="common">Sacred lotus</name>
    <dbReference type="NCBI Taxonomy" id="4432"/>
    <lineage>
        <taxon>Eukaryota</taxon>
        <taxon>Viridiplantae</taxon>
        <taxon>Streptophyta</taxon>
        <taxon>Embryophyta</taxon>
        <taxon>Tracheophyta</taxon>
        <taxon>Spermatophyta</taxon>
        <taxon>Magnoliopsida</taxon>
        <taxon>Proteales</taxon>
        <taxon>Nelumbonaceae</taxon>
        <taxon>Nelumbo</taxon>
    </lineage>
</organism>
<dbReference type="EMBL" id="DUZY01000001">
    <property type="protein sequence ID" value="DAD24844.1"/>
    <property type="molecule type" value="Genomic_DNA"/>
</dbReference>
<gene>
    <name evidence="1" type="ORF">HUJ06_026308</name>
</gene>
<accession>A0A822XTA2</accession>